<organism evidence="1 2">
    <name type="scientific">Deinococcus xinjiangensis</name>
    <dbReference type="NCBI Taxonomy" id="457454"/>
    <lineage>
        <taxon>Bacteria</taxon>
        <taxon>Thermotogati</taxon>
        <taxon>Deinococcota</taxon>
        <taxon>Deinococci</taxon>
        <taxon>Deinococcales</taxon>
        <taxon>Deinococcaceae</taxon>
        <taxon>Deinococcus</taxon>
    </lineage>
</organism>
<dbReference type="InterPro" id="IPR027417">
    <property type="entry name" value="P-loop_NTPase"/>
</dbReference>
<dbReference type="PANTHER" id="PTHR37807:SF3">
    <property type="entry name" value="OS07G0160300 PROTEIN"/>
    <property type="match status" value="1"/>
</dbReference>
<dbReference type="EMBL" id="BAABRN010000047">
    <property type="protein sequence ID" value="GAA5503381.1"/>
    <property type="molecule type" value="Genomic_DNA"/>
</dbReference>
<gene>
    <name evidence="1" type="ORF">Dxin01_03138</name>
</gene>
<accession>A0ABP9VF79</accession>
<dbReference type="SUPFAM" id="SSF52540">
    <property type="entry name" value="P-loop containing nucleoside triphosphate hydrolases"/>
    <property type="match status" value="1"/>
</dbReference>
<keyword evidence="2" id="KW-1185">Reference proteome</keyword>
<evidence type="ECO:0000313" key="2">
    <source>
        <dbReference type="Proteomes" id="UP001458946"/>
    </source>
</evidence>
<dbReference type="PANTHER" id="PTHR37807">
    <property type="entry name" value="OS07G0160300 PROTEIN"/>
    <property type="match status" value="1"/>
</dbReference>
<dbReference type="RefSeq" id="WP_353543352.1">
    <property type="nucleotide sequence ID" value="NZ_BAABRN010000047.1"/>
</dbReference>
<dbReference type="Gene3D" id="3.40.50.300">
    <property type="entry name" value="P-loop containing nucleotide triphosphate hydrolases"/>
    <property type="match status" value="1"/>
</dbReference>
<evidence type="ECO:0000313" key="1">
    <source>
        <dbReference type="EMBL" id="GAA5503381.1"/>
    </source>
</evidence>
<proteinExistence type="predicted"/>
<protein>
    <recommendedName>
        <fullName evidence="3">Kinase</fullName>
    </recommendedName>
</protein>
<dbReference type="Proteomes" id="UP001458946">
    <property type="component" value="Unassembled WGS sequence"/>
</dbReference>
<comment type="caution">
    <text evidence="1">The sequence shown here is derived from an EMBL/GenBank/DDBJ whole genome shotgun (WGS) entry which is preliminary data.</text>
</comment>
<dbReference type="Pfam" id="PF13671">
    <property type="entry name" value="AAA_33"/>
    <property type="match status" value="1"/>
</dbReference>
<reference evidence="1 2" key="1">
    <citation type="submission" date="2024-02" db="EMBL/GenBank/DDBJ databases">
        <title>Deinococcus xinjiangensis NBRC 107630.</title>
        <authorList>
            <person name="Ichikawa N."/>
            <person name="Katano-Makiyama Y."/>
            <person name="Hidaka K."/>
        </authorList>
    </citation>
    <scope>NUCLEOTIDE SEQUENCE [LARGE SCALE GENOMIC DNA]</scope>
    <source>
        <strain evidence="1 2">NBRC 107630</strain>
    </source>
</reference>
<sequence>MLIILSGLPGTGKSTLARELARRLGGVYLRVDTVEAALLNAGHTSMTVEGYATAYAIAADNLSLGLSVVADCVNPVSETREAWAEVARQSYAALVNVEVICSDGIEPRRRVEARYADPATRAGKWSPPNWEDVEKWAYQPWQTSVLLVDTAHETGAELANTILDFVRN</sequence>
<evidence type="ECO:0008006" key="3">
    <source>
        <dbReference type="Google" id="ProtNLM"/>
    </source>
</evidence>
<name>A0ABP9VF79_9DEIO</name>